<evidence type="ECO:0000313" key="1">
    <source>
        <dbReference type="EMBL" id="ADB58804.1"/>
    </source>
</evidence>
<organism evidence="1 2">
    <name type="scientific">Archaeoglobus profundus (strain DSM 5631 / JCM 9629 / NBRC 100127 / Av18)</name>
    <dbReference type="NCBI Taxonomy" id="572546"/>
    <lineage>
        <taxon>Archaea</taxon>
        <taxon>Methanobacteriati</taxon>
        <taxon>Methanobacteriota</taxon>
        <taxon>Archaeoglobi</taxon>
        <taxon>Archaeoglobales</taxon>
        <taxon>Archaeoglobaceae</taxon>
        <taxon>Archaeoglobus</taxon>
    </lineage>
</organism>
<dbReference type="AlphaFoldDB" id="D2RFB0"/>
<protein>
    <submittedName>
        <fullName evidence="1">Uncharacterized protein</fullName>
    </submittedName>
</protein>
<sequence length="97" mass="11461">MEVENNIKQKIIDLVRERPQYGRILKRAVEIEENPPNDFVAKYGWEWHEVQAMPAHLTKLVGEGILKIGYKSRRYTHYKLVDKEQTKEALKELGLLE</sequence>
<dbReference type="Proteomes" id="UP000001901">
    <property type="component" value="Chromosome"/>
</dbReference>
<proteinExistence type="predicted"/>
<dbReference type="PaxDb" id="572546-Arcpr_1760"/>
<dbReference type="HOGENOM" id="CLU_2339998_0_0_2"/>
<dbReference type="KEGG" id="apo:Arcpr_1760"/>
<keyword evidence="2" id="KW-1185">Reference proteome</keyword>
<evidence type="ECO:0000313" key="2">
    <source>
        <dbReference type="Proteomes" id="UP000001901"/>
    </source>
</evidence>
<dbReference type="EMBL" id="CP001857">
    <property type="protein sequence ID" value="ADB58804.1"/>
    <property type="molecule type" value="Genomic_DNA"/>
</dbReference>
<dbReference type="STRING" id="572546.Arcpr_1760"/>
<dbReference type="GeneID" id="8740455"/>
<accession>D2RFB0</accession>
<dbReference type="RefSeq" id="WP_012941139.1">
    <property type="nucleotide sequence ID" value="NC_013741.1"/>
</dbReference>
<reference evidence="1 2" key="1">
    <citation type="journal article" date="2010" name="Stand. Genomic Sci.">
        <title>Complete genome sequence of Archaeoglobus profundus type strain (AV18).</title>
        <authorList>
            <person name="von Jan M."/>
            <person name="Lapidus A."/>
            <person name="Del Rio T.G."/>
            <person name="Copeland A."/>
            <person name="Tice H."/>
            <person name="Cheng J.F."/>
            <person name="Lucas S."/>
            <person name="Chen F."/>
            <person name="Nolan M."/>
            <person name="Goodwin L."/>
            <person name="Han C."/>
            <person name="Pitluck S."/>
            <person name="Liolios K."/>
            <person name="Ivanova N."/>
            <person name="Mavromatis K."/>
            <person name="Ovchinnikova G."/>
            <person name="Chertkov O."/>
            <person name="Pati A."/>
            <person name="Chen A."/>
            <person name="Palaniappan K."/>
            <person name="Land M."/>
            <person name="Hauser L."/>
            <person name="Chang Y.J."/>
            <person name="Jeffries C.D."/>
            <person name="Saunders E."/>
            <person name="Brettin T."/>
            <person name="Detter J.C."/>
            <person name="Chain P."/>
            <person name="Eichinger K."/>
            <person name="Huber H."/>
            <person name="Spring S."/>
            <person name="Rohde M."/>
            <person name="Goker M."/>
            <person name="Wirth R."/>
            <person name="Woyke T."/>
            <person name="Bristow J."/>
            <person name="Eisen J.A."/>
            <person name="Markowitz V."/>
            <person name="Hugenholtz P."/>
            <person name="Kyrpides N.C."/>
            <person name="Klenk H.P."/>
        </authorList>
    </citation>
    <scope>NUCLEOTIDE SEQUENCE [LARGE SCALE GENOMIC DNA]</scope>
    <source>
        <strain evidence="2">DSM 5631 / JCM 9629 / NBRC 100127 / Av18</strain>
    </source>
</reference>
<name>D2RFB0_ARCPA</name>
<gene>
    <name evidence="1" type="ordered locus">Arcpr_1760</name>
</gene>